<dbReference type="STRING" id="984487.A0A1E4SK62"/>
<dbReference type="Proteomes" id="UP000094285">
    <property type="component" value="Unassembled WGS sequence"/>
</dbReference>
<dbReference type="AlphaFoldDB" id="A0A1E4SK62"/>
<evidence type="ECO:0000256" key="12">
    <source>
        <dbReference type="ARBA" id="ARBA00031066"/>
    </source>
</evidence>
<evidence type="ECO:0000256" key="5">
    <source>
        <dbReference type="ARBA" id="ARBA00022781"/>
    </source>
</evidence>
<keyword evidence="7" id="KW-0406">Ion transport</keyword>
<keyword evidence="10" id="KW-0139">CF(1)</keyword>
<dbReference type="Gene3D" id="3.40.1380.10">
    <property type="match status" value="1"/>
</dbReference>
<dbReference type="CDD" id="cd12151">
    <property type="entry name" value="F1-ATPase_gamma"/>
    <property type="match status" value="1"/>
</dbReference>
<keyword evidence="14" id="KW-1185">Reference proteome</keyword>
<sequence>MGMLQSESIRRPELVSFDDIDYEKFPEVQNARNSMLREQWIRTYALRITHDALRKCKQYHKVDAQKNCRPLILKYMKMLETYPLQGYLGYQKNDPSKNYATLREIEMRLKSIKNIEKITKTMKIVASTRLNKAQRAMESSRVFNKSDSEFFTNAEPEKGEADKTLLVVVSSDKGLCGSIHSQISKAARRRAAELDGKVDIVTVGEKVKAQLLRTHGDKLKLSFSGVGKEAPNFNEVALIADEIQKLGKYEDVEVLYNKFVSGVSFEPSNFSVYAADAIEKAPGLSKYELESEGISETLSEFSLANSLLTAMAEGYASEISARRNAMDNASKNAGDMINSYSILYNRTRQAVITNELVDIITGASSLD</sequence>
<keyword evidence="5" id="KW-0375">Hydrogen ion transport</keyword>
<dbReference type="Gene3D" id="1.10.287.80">
    <property type="entry name" value="ATP synthase, gamma subunit, helix hairpin domain"/>
    <property type="match status" value="1"/>
</dbReference>
<evidence type="ECO:0000256" key="7">
    <source>
        <dbReference type="ARBA" id="ARBA00023065"/>
    </source>
</evidence>
<name>A0A1E4SK62_9ASCO</name>
<dbReference type="GO" id="GO:0005743">
    <property type="term" value="C:mitochondrial inner membrane"/>
    <property type="evidence" value="ECO:0007669"/>
    <property type="project" value="UniProtKB-SubCell"/>
</dbReference>
<keyword evidence="11" id="KW-0066">ATP synthesis</keyword>
<proteinExistence type="inferred from homology"/>
<dbReference type="InterPro" id="IPR023632">
    <property type="entry name" value="ATP_synth_F1_gsu_CS"/>
</dbReference>
<evidence type="ECO:0000256" key="6">
    <source>
        <dbReference type="ARBA" id="ARBA00022792"/>
    </source>
</evidence>
<reference evidence="14" key="1">
    <citation type="submission" date="2016-05" db="EMBL/GenBank/DDBJ databases">
        <title>Comparative genomics of biotechnologically important yeasts.</title>
        <authorList>
            <consortium name="DOE Joint Genome Institute"/>
            <person name="Riley R."/>
            <person name="Haridas S."/>
            <person name="Wolfe K.H."/>
            <person name="Lopes M.R."/>
            <person name="Hittinger C.T."/>
            <person name="Goker M."/>
            <person name="Salamov A."/>
            <person name="Wisecaver J."/>
            <person name="Long T.M."/>
            <person name="Aerts A.L."/>
            <person name="Barry K."/>
            <person name="Choi C."/>
            <person name="Clum A."/>
            <person name="Coughlan A.Y."/>
            <person name="Deshpande S."/>
            <person name="Douglass A.P."/>
            <person name="Hanson S.J."/>
            <person name="Klenk H.-P."/>
            <person name="Labutti K."/>
            <person name="Lapidus A."/>
            <person name="Lindquist E."/>
            <person name="Lipzen A."/>
            <person name="Meier-Kolthoff J.P."/>
            <person name="Ohm R.A."/>
            <person name="Otillar R.P."/>
            <person name="Pangilinan J."/>
            <person name="Peng Y."/>
            <person name="Rokas A."/>
            <person name="Rosa C.A."/>
            <person name="Scheuner C."/>
            <person name="Sibirny A.A."/>
            <person name="Slot J.C."/>
            <person name="Stielow J.B."/>
            <person name="Sun H."/>
            <person name="Kurtzman C.P."/>
            <person name="Blackwell M."/>
            <person name="Grigoriev I.V."/>
            <person name="Jeffries T.W."/>
        </authorList>
    </citation>
    <scope>NUCLEOTIDE SEQUENCE [LARGE SCALE GENOMIC DNA]</scope>
    <source>
        <strain evidence="14">NRRL Y-17324</strain>
    </source>
</reference>
<dbReference type="SUPFAM" id="SSF52943">
    <property type="entry name" value="ATP synthase (F1-ATPase), gamma subunit"/>
    <property type="match status" value="1"/>
</dbReference>
<keyword evidence="4" id="KW-0813">Transport</keyword>
<dbReference type="Pfam" id="PF00231">
    <property type="entry name" value="ATP-synt"/>
    <property type="match status" value="1"/>
</dbReference>
<dbReference type="GO" id="GO:0046933">
    <property type="term" value="F:proton-transporting ATP synthase activity, rotational mechanism"/>
    <property type="evidence" value="ECO:0007669"/>
    <property type="project" value="EnsemblFungi"/>
</dbReference>
<dbReference type="PROSITE" id="PS00153">
    <property type="entry name" value="ATPASE_GAMMA"/>
    <property type="match status" value="1"/>
</dbReference>
<evidence type="ECO:0000256" key="3">
    <source>
        <dbReference type="ARBA" id="ARBA00020843"/>
    </source>
</evidence>
<keyword evidence="9" id="KW-0472">Membrane</keyword>
<dbReference type="PANTHER" id="PTHR11693:SF22">
    <property type="entry name" value="ATP SYNTHASE SUBUNIT GAMMA, MITOCHONDRIAL"/>
    <property type="match status" value="1"/>
</dbReference>
<dbReference type="PANTHER" id="PTHR11693">
    <property type="entry name" value="ATP SYNTHASE GAMMA CHAIN"/>
    <property type="match status" value="1"/>
</dbReference>
<evidence type="ECO:0000313" key="14">
    <source>
        <dbReference type="Proteomes" id="UP000094285"/>
    </source>
</evidence>
<dbReference type="GeneID" id="30984642"/>
<evidence type="ECO:0000256" key="8">
    <source>
        <dbReference type="ARBA" id="ARBA00023128"/>
    </source>
</evidence>
<dbReference type="RefSeq" id="XP_020065015.1">
    <property type="nucleotide sequence ID" value="XM_020210506.1"/>
</dbReference>
<evidence type="ECO:0000256" key="1">
    <source>
        <dbReference type="ARBA" id="ARBA00004637"/>
    </source>
</evidence>
<evidence type="ECO:0000256" key="2">
    <source>
        <dbReference type="ARBA" id="ARBA00007681"/>
    </source>
</evidence>
<comment type="subcellular location">
    <subcellularLocation>
        <location evidence="1">Mitochondrion inner membrane</location>
        <topology evidence="1">Peripheral membrane protein</topology>
    </subcellularLocation>
</comment>
<dbReference type="FunFam" id="1.10.287.80:FF:000001">
    <property type="entry name" value="ATP synthase gamma chain"/>
    <property type="match status" value="1"/>
</dbReference>
<evidence type="ECO:0000256" key="9">
    <source>
        <dbReference type="ARBA" id="ARBA00023136"/>
    </source>
</evidence>
<dbReference type="OrthoDB" id="239812at2759"/>
<keyword evidence="8" id="KW-0496">Mitochondrion</keyword>
<evidence type="ECO:0000313" key="13">
    <source>
        <dbReference type="EMBL" id="ODV79893.1"/>
    </source>
</evidence>
<evidence type="ECO:0000256" key="11">
    <source>
        <dbReference type="ARBA" id="ARBA00023310"/>
    </source>
</evidence>
<dbReference type="GO" id="GO:0045259">
    <property type="term" value="C:proton-transporting ATP synthase complex"/>
    <property type="evidence" value="ECO:0007669"/>
    <property type="project" value="UniProtKB-KW"/>
</dbReference>
<dbReference type="NCBIfam" id="TIGR01146">
    <property type="entry name" value="ATPsyn_F1gamma"/>
    <property type="match status" value="1"/>
</dbReference>
<dbReference type="GO" id="GO:0046961">
    <property type="term" value="F:proton-transporting ATPase activity, rotational mechanism"/>
    <property type="evidence" value="ECO:0007669"/>
    <property type="project" value="EnsemblFungi"/>
</dbReference>
<evidence type="ECO:0000256" key="4">
    <source>
        <dbReference type="ARBA" id="ARBA00022448"/>
    </source>
</evidence>
<dbReference type="PRINTS" id="PR00126">
    <property type="entry name" value="ATPASEGAMMA"/>
</dbReference>
<evidence type="ECO:0000256" key="10">
    <source>
        <dbReference type="ARBA" id="ARBA00023196"/>
    </source>
</evidence>
<dbReference type="EMBL" id="KV453911">
    <property type="protein sequence ID" value="ODV79893.1"/>
    <property type="molecule type" value="Genomic_DNA"/>
</dbReference>
<keyword evidence="6" id="KW-0999">Mitochondrion inner membrane</keyword>
<dbReference type="InterPro" id="IPR035968">
    <property type="entry name" value="ATP_synth_F1_ATPase_gsu"/>
</dbReference>
<gene>
    <name evidence="13" type="ORF">CANTADRAFT_5588</name>
</gene>
<organism evidence="13 14">
    <name type="scientific">Suhomyces tanzawaensis NRRL Y-17324</name>
    <dbReference type="NCBI Taxonomy" id="984487"/>
    <lineage>
        <taxon>Eukaryota</taxon>
        <taxon>Fungi</taxon>
        <taxon>Dikarya</taxon>
        <taxon>Ascomycota</taxon>
        <taxon>Saccharomycotina</taxon>
        <taxon>Pichiomycetes</taxon>
        <taxon>Debaryomycetaceae</taxon>
        <taxon>Suhomyces</taxon>
    </lineage>
</organism>
<dbReference type="InterPro" id="IPR000131">
    <property type="entry name" value="ATP_synth_F1_gsu"/>
</dbReference>
<dbReference type="FunFam" id="3.40.1380.10:FF:000003">
    <property type="entry name" value="ATP synthase subunit gamma"/>
    <property type="match status" value="1"/>
</dbReference>
<accession>A0A1E4SK62</accession>
<comment type="similarity">
    <text evidence="2">Belongs to the ATPase gamma chain family.</text>
</comment>
<protein>
    <recommendedName>
        <fullName evidence="3">ATP synthase subunit gamma, mitochondrial</fullName>
    </recommendedName>
    <alternativeName>
        <fullName evidence="12">F-ATPase gamma subunit</fullName>
    </alternativeName>
</protein>